<dbReference type="InterPro" id="IPR035959">
    <property type="entry name" value="RutC-like_sf"/>
</dbReference>
<dbReference type="EMBL" id="PVXO01000034">
    <property type="protein sequence ID" value="PRR78888.1"/>
    <property type="molecule type" value="Genomic_DNA"/>
</dbReference>
<dbReference type="PANTHER" id="PTHR21164:SF0">
    <property type="entry name" value="CHORISMATE MUTASE AROH"/>
    <property type="match status" value="1"/>
</dbReference>
<dbReference type="UniPathway" id="UPA00120">
    <property type="reaction ID" value="UER00203"/>
</dbReference>
<evidence type="ECO:0000256" key="1">
    <source>
        <dbReference type="NCBIfam" id="TIGR01796"/>
    </source>
</evidence>
<keyword evidence="2 3" id="KW-0028">Amino-acid biosynthesis</keyword>
<feature type="binding site" evidence="2">
    <location>
        <position position="88"/>
    </location>
    <ligand>
        <name>prephenate</name>
        <dbReference type="ChEBI" id="CHEBI:29934"/>
    </ligand>
</feature>
<gene>
    <name evidence="4" type="primary">aroH</name>
    <name evidence="4" type="ORF">CLLI_12270</name>
</gene>
<evidence type="ECO:0000313" key="5">
    <source>
        <dbReference type="Proteomes" id="UP000239706"/>
    </source>
</evidence>
<keyword evidence="5" id="KW-1185">Reference proteome</keyword>
<keyword evidence="2 3" id="KW-0057">Aromatic amino acid biosynthesis</keyword>
<feature type="binding site" evidence="2">
    <location>
        <position position="104"/>
    </location>
    <ligand>
        <name>prephenate</name>
        <dbReference type="ChEBI" id="CHEBI:29934"/>
    </ligand>
</feature>
<dbReference type="Proteomes" id="UP000239706">
    <property type="component" value="Unassembled WGS sequence"/>
</dbReference>
<dbReference type="EC" id="5.4.99.5" evidence="1 3"/>
<evidence type="ECO:0000256" key="3">
    <source>
        <dbReference type="PROSITE-ProRule" id="PRU00514"/>
    </source>
</evidence>
<proteinExistence type="predicted"/>
<organism evidence="4 5">
    <name type="scientific">Clostridium liquoris</name>
    <dbReference type="NCBI Taxonomy" id="1289519"/>
    <lineage>
        <taxon>Bacteria</taxon>
        <taxon>Bacillati</taxon>
        <taxon>Bacillota</taxon>
        <taxon>Clostridia</taxon>
        <taxon>Eubacteriales</taxon>
        <taxon>Clostridiaceae</taxon>
        <taxon>Clostridium</taxon>
    </lineage>
</organism>
<comment type="caution">
    <text evidence="4">The sequence shown here is derived from an EMBL/GenBank/DDBJ whole genome shotgun (WGS) entry which is preliminary data.</text>
</comment>
<evidence type="ECO:0000313" key="4">
    <source>
        <dbReference type="EMBL" id="PRR78888.1"/>
    </source>
</evidence>
<dbReference type="Gene3D" id="3.30.1330.40">
    <property type="entry name" value="RutC-like"/>
    <property type="match status" value="1"/>
</dbReference>
<protein>
    <recommendedName>
        <fullName evidence="1 3">chorismate mutase</fullName>
        <ecNumber evidence="1 3">5.4.99.5</ecNumber>
    </recommendedName>
</protein>
<dbReference type="GO" id="GO:0009073">
    <property type="term" value="P:aromatic amino acid family biosynthetic process"/>
    <property type="evidence" value="ECO:0007669"/>
    <property type="project" value="UniProtKB-UniRule"/>
</dbReference>
<accession>A0A2T0B4R5</accession>
<dbReference type="GO" id="GO:0008652">
    <property type="term" value="P:amino acid biosynthetic process"/>
    <property type="evidence" value="ECO:0007669"/>
    <property type="project" value="UniProtKB-UniRule"/>
</dbReference>
<dbReference type="InterPro" id="IPR008243">
    <property type="entry name" value="Chorismate_mutase_AroH"/>
</dbReference>
<dbReference type="SUPFAM" id="SSF55298">
    <property type="entry name" value="YjgF-like"/>
    <property type="match status" value="1"/>
</dbReference>
<dbReference type="RefSeq" id="WP_106063349.1">
    <property type="nucleotide sequence ID" value="NZ_PVXO01000034.1"/>
</dbReference>
<feature type="binding site" evidence="2">
    <location>
        <position position="5"/>
    </location>
    <ligand>
        <name>prephenate</name>
        <dbReference type="ChEBI" id="CHEBI:29934"/>
    </ligand>
</feature>
<dbReference type="AlphaFoldDB" id="A0A2T0B4R5"/>
<dbReference type="GO" id="GO:0046417">
    <property type="term" value="P:chorismate metabolic process"/>
    <property type="evidence" value="ECO:0007669"/>
    <property type="project" value="TreeGrafter"/>
</dbReference>
<dbReference type="PIRSF" id="PIRSF005965">
    <property type="entry name" value="Chor_mut_AroH"/>
    <property type="match status" value="1"/>
</dbReference>
<dbReference type="PANTHER" id="PTHR21164">
    <property type="entry name" value="CHORISMATE MUTASE"/>
    <property type="match status" value="1"/>
</dbReference>
<dbReference type="PROSITE" id="PS51167">
    <property type="entry name" value="CHORISMATE_MUT_1"/>
    <property type="match status" value="1"/>
</dbReference>
<comment type="catalytic activity">
    <reaction evidence="3">
        <text>chorismate = prephenate</text>
        <dbReference type="Rhea" id="RHEA:13897"/>
        <dbReference type="ChEBI" id="CHEBI:29748"/>
        <dbReference type="ChEBI" id="CHEBI:29934"/>
        <dbReference type="EC" id="5.4.99.5"/>
    </reaction>
</comment>
<evidence type="ECO:0000256" key="2">
    <source>
        <dbReference type="PIRSR" id="PIRSR005965-1"/>
    </source>
</evidence>
<sequence length="118" mass="13444">MFAIRGATTIGKNNSSEIKAASIELFGKIIEKNELDISHIVSITFSCTDDITAAYPGKYIRKYYNLHKVAIMHFNEMNVENSLKKCIRILVLCNGERVNINYVYLKDAISLRKDLINK</sequence>
<dbReference type="NCBIfam" id="TIGR01796">
    <property type="entry name" value="CM_mono_aroH"/>
    <property type="match status" value="1"/>
</dbReference>
<reference evidence="4 5" key="1">
    <citation type="submission" date="2018-03" db="EMBL/GenBank/DDBJ databases">
        <title>Genome sequence of Clostridium liquoris DSM 100320.</title>
        <authorList>
            <person name="Poehlein A."/>
            <person name="Daniel R."/>
        </authorList>
    </citation>
    <scope>NUCLEOTIDE SEQUENCE [LARGE SCALE GENOMIC DNA]</scope>
    <source>
        <strain evidence="4 5">DSM 100320</strain>
    </source>
</reference>
<dbReference type="Pfam" id="PF07736">
    <property type="entry name" value="CM_1"/>
    <property type="match status" value="1"/>
</dbReference>
<dbReference type="OrthoDB" id="9802232at2"/>
<keyword evidence="3 4" id="KW-0413">Isomerase</keyword>
<dbReference type="CDD" id="cd02185">
    <property type="entry name" value="AroH"/>
    <property type="match status" value="1"/>
</dbReference>
<dbReference type="GO" id="GO:0004106">
    <property type="term" value="F:chorismate mutase activity"/>
    <property type="evidence" value="ECO:0007669"/>
    <property type="project" value="UniProtKB-UniRule"/>
</dbReference>
<name>A0A2T0B4R5_9CLOT</name>